<dbReference type="SUPFAM" id="SSF53244">
    <property type="entry name" value="MurD-like peptide ligases, peptide-binding domain"/>
    <property type="match status" value="1"/>
</dbReference>
<dbReference type="STRING" id="1797711.A2870_03240"/>
<evidence type="ECO:0000313" key="10">
    <source>
        <dbReference type="Proteomes" id="UP000179102"/>
    </source>
</evidence>
<evidence type="ECO:0000259" key="8">
    <source>
        <dbReference type="Pfam" id="PF08245"/>
    </source>
</evidence>
<dbReference type="InterPro" id="IPR036565">
    <property type="entry name" value="Mur-like_cat_sf"/>
</dbReference>
<dbReference type="Proteomes" id="UP000179102">
    <property type="component" value="Unassembled WGS sequence"/>
</dbReference>
<name>A0A1F5G4W9_9BACT</name>
<dbReference type="EMBL" id="MFAZ01000027">
    <property type="protein sequence ID" value="OGD86879.1"/>
    <property type="molecule type" value="Genomic_DNA"/>
</dbReference>
<dbReference type="InterPro" id="IPR013221">
    <property type="entry name" value="Mur_ligase_cen"/>
</dbReference>
<protein>
    <recommendedName>
        <fullName evidence="6">UDP-N-acetylmuramoyl-tripeptide--D-alanyl-D-alanine ligase</fullName>
        <ecNumber evidence="6">6.3.2.10</ecNumber>
    </recommendedName>
</protein>
<dbReference type="EC" id="6.3.2.10" evidence="6"/>
<evidence type="ECO:0000259" key="7">
    <source>
        <dbReference type="Pfam" id="PF02875"/>
    </source>
</evidence>
<dbReference type="PANTHER" id="PTHR43024">
    <property type="entry name" value="UDP-N-ACETYLMURAMOYL-TRIPEPTIDE--D-ALANYL-D-ALANINE LIGASE"/>
    <property type="match status" value="1"/>
</dbReference>
<proteinExistence type="predicted"/>
<evidence type="ECO:0000256" key="6">
    <source>
        <dbReference type="RuleBase" id="RU004136"/>
    </source>
</evidence>
<dbReference type="GO" id="GO:0047480">
    <property type="term" value="F:UDP-N-acetylmuramoyl-tripeptide-D-alanyl-D-alanine ligase activity"/>
    <property type="evidence" value="ECO:0007669"/>
    <property type="project" value="UniProtKB-EC"/>
</dbReference>
<evidence type="ECO:0000256" key="4">
    <source>
        <dbReference type="ARBA" id="ARBA00022840"/>
    </source>
</evidence>
<dbReference type="Pfam" id="PF02875">
    <property type="entry name" value="Mur_ligase_C"/>
    <property type="match status" value="1"/>
</dbReference>
<reference evidence="9 10" key="1">
    <citation type="journal article" date="2016" name="Nat. Commun.">
        <title>Thousands of microbial genomes shed light on interconnected biogeochemical processes in an aquifer system.</title>
        <authorList>
            <person name="Anantharaman K."/>
            <person name="Brown C.T."/>
            <person name="Hug L.A."/>
            <person name="Sharon I."/>
            <person name="Castelle C.J."/>
            <person name="Probst A.J."/>
            <person name="Thomas B.C."/>
            <person name="Singh A."/>
            <person name="Wilkins M.J."/>
            <person name="Karaoz U."/>
            <person name="Brodie E.L."/>
            <person name="Williams K.H."/>
            <person name="Hubbard S.S."/>
            <person name="Banfield J.F."/>
        </authorList>
    </citation>
    <scope>NUCLEOTIDE SEQUENCE [LARGE SCALE GENOMIC DNA]</scope>
</reference>
<keyword evidence="4" id="KW-0067">ATP-binding</keyword>
<keyword evidence="6" id="KW-0961">Cell wall biogenesis/degradation</keyword>
<evidence type="ECO:0000256" key="3">
    <source>
        <dbReference type="ARBA" id="ARBA00022741"/>
    </source>
</evidence>
<dbReference type="GO" id="GO:0005524">
    <property type="term" value="F:ATP binding"/>
    <property type="evidence" value="ECO:0007669"/>
    <property type="project" value="UniProtKB-KW"/>
</dbReference>
<dbReference type="PANTHER" id="PTHR43024:SF1">
    <property type="entry name" value="UDP-N-ACETYLMURAMOYL-TRIPEPTIDE--D-ALANYL-D-ALANINE LIGASE"/>
    <property type="match status" value="1"/>
</dbReference>
<evidence type="ECO:0000256" key="2">
    <source>
        <dbReference type="ARBA" id="ARBA00022618"/>
    </source>
</evidence>
<dbReference type="SUPFAM" id="SSF53623">
    <property type="entry name" value="MurD-like peptide ligases, catalytic domain"/>
    <property type="match status" value="1"/>
</dbReference>
<dbReference type="InterPro" id="IPR036615">
    <property type="entry name" value="Mur_ligase_C_dom_sf"/>
</dbReference>
<dbReference type="Gene3D" id="3.90.190.20">
    <property type="entry name" value="Mur ligase, C-terminal domain"/>
    <property type="match status" value="1"/>
</dbReference>
<dbReference type="GO" id="GO:0008766">
    <property type="term" value="F:UDP-N-acetylmuramoylalanyl-D-glutamyl-2,6-diaminopimelate-D-alanyl-D-alanine ligase activity"/>
    <property type="evidence" value="ECO:0007669"/>
    <property type="project" value="RHEA"/>
</dbReference>
<feature type="domain" description="Mur ligase central" evidence="8">
    <location>
        <begin position="40"/>
        <end position="225"/>
    </location>
</feature>
<comment type="pathway">
    <text evidence="6">Cell wall biogenesis; peptidoglycan biosynthesis.</text>
</comment>
<keyword evidence="1" id="KW-0436">Ligase</keyword>
<comment type="function">
    <text evidence="6">Involved in cell wall formation. Catalyzes the final step in the synthesis of UDP-N-acetylmuramoyl-pentapeptide, the precursor of murein.</text>
</comment>
<dbReference type="AlphaFoldDB" id="A0A1F5G4W9"/>
<organism evidence="9 10">
    <name type="scientific">Candidatus Curtissbacteria bacterium RIFCSPHIGHO2_01_FULL_41_11</name>
    <dbReference type="NCBI Taxonomy" id="1797711"/>
    <lineage>
        <taxon>Bacteria</taxon>
        <taxon>Candidatus Curtissiibacteriota</taxon>
    </lineage>
</organism>
<feature type="domain" description="Mur ligase C-terminal" evidence="7">
    <location>
        <begin position="248"/>
        <end position="373"/>
    </location>
</feature>
<dbReference type="GO" id="GO:0009252">
    <property type="term" value="P:peptidoglycan biosynthetic process"/>
    <property type="evidence" value="ECO:0007669"/>
    <property type="project" value="UniProtKB-UniPathway"/>
</dbReference>
<evidence type="ECO:0000256" key="1">
    <source>
        <dbReference type="ARBA" id="ARBA00022598"/>
    </source>
</evidence>
<evidence type="ECO:0000256" key="5">
    <source>
        <dbReference type="ARBA" id="ARBA00023306"/>
    </source>
</evidence>
<keyword evidence="5 6" id="KW-0131">Cell cycle</keyword>
<sequence length="400" mass="44210">MLNFDAYKEVKSWKKPLHLSKTLAAKSYLKLLKNTDIIGITGSVGKTLTQNAIVAVLSQKYKVIAPEENLDPTFRIPQTILATKPWHQKLVLEYGVEHPGDMDHYLSLVKPKIAVITVISPTHLKYFSNVEGVFNEKVKLVEALPKDGHAILNAEDPLALKMASATKARVWFYGQKAKDSIKISHFSQNLKGSKFRMHYARQKASVSWKIIGKHQLTSAYAAAAVGIINGLTLKQIAKGLSQTKVPTHRLNAIQTKHTAIIDDTYNASPKAAQEAIDTLIDIGKHKTKIAVLGEMRDLGKSSETAHRQLGQKVAKTTINYLYTIGKVAKEIGASAKKNGFSGKLVNFQSTKEAISQLRKLANTKSVVLVKGSRHEHLERIVSGLLHKSTQIQCYHCGILK</sequence>
<gene>
    <name evidence="9" type="ORF">A2870_03240</name>
</gene>
<dbReference type="Pfam" id="PF08245">
    <property type="entry name" value="Mur_ligase_M"/>
    <property type="match status" value="1"/>
</dbReference>
<dbReference type="GO" id="GO:0005737">
    <property type="term" value="C:cytoplasm"/>
    <property type="evidence" value="ECO:0007669"/>
    <property type="project" value="UniProtKB-SubCell"/>
</dbReference>
<comment type="subcellular location">
    <subcellularLocation>
        <location evidence="6">Cytoplasm</location>
    </subcellularLocation>
</comment>
<comment type="caution">
    <text evidence="9">The sequence shown here is derived from an EMBL/GenBank/DDBJ whole genome shotgun (WGS) entry which is preliminary data.</text>
</comment>
<keyword evidence="2 6" id="KW-0132">Cell division</keyword>
<accession>A0A1F5G4W9</accession>
<keyword evidence="3" id="KW-0547">Nucleotide-binding</keyword>
<keyword evidence="6" id="KW-0573">Peptidoglycan synthesis</keyword>
<dbReference type="UniPathway" id="UPA00219"/>
<keyword evidence="6" id="KW-0133">Cell shape</keyword>
<dbReference type="GO" id="GO:0051301">
    <property type="term" value="P:cell division"/>
    <property type="evidence" value="ECO:0007669"/>
    <property type="project" value="UniProtKB-KW"/>
</dbReference>
<comment type="catalytic activity">
    <reaction evidence="6">
        <text>D-alanyl-D-alanine + UDP-N-acetyl-alpha-D-muramoyl-L-alanyl-gamma-D-glutamyl-meso-2,6-diaminopimelate + ATP = UDP-N-acetyl-alpha-D-muramoyl-L-alanyl-gamma-D-glutamyl-meso-2,6-diaminopimeloyl-D-alanyl-D-alanine + ADP + phosphate + H(+)</text>
        <dbReference type="Rhea" id="RHEA:28374"/>
        <dbReference type="ChEBI" id="CHEBI:15378"/>
        <dbReference type="ChEBI" id="CHEBI:30616"/>
        <dbReference type="ChEBI" id="CHEBI:43474"/>
        <dbReference type="ChEBI" id="CHEBI:57822"/>
        <dbReference type="ChEBI" id="CHEBI:61386"/>
        <dbReference type="ChEBI" id="CHEBI:83905"/>
        <dbReference type="ChEBI" id="CHEBI:456216"/>
        <dbReference type="EC" id="6.3.2.10"/>
    </reaction>
</comment>
<evidence type="ECO:0000313" key="9">
    <source>
        <dbReference type="EMBL" id="OGD86879.1"/>
    </source>
</evidence>
<dbReference type="InterPro" id="IPR051046">
    <property type="entry name" value="MurCDEF_CellWall_CoF430Synth"/>
</dbReference>
<dbReference type="GO" id="GO:0008360">
    <property type="term" value="P:regulation of cell shape"/>
    <property type="evidence" value="ECO:0007669"/>
    <property type="project" value="UniProtKB-KW"/>
</dbReference>
<dbReference type="NCBIfam" id="TIGR01143">
    <property type="entry name" value="murF"/>
    <property type="match status" value="1"/>
</dbReference>
<dbReference type="Gene3D" id="3.40.1190.10">
    <property type="entry name" value="Mur-like, catalytic domain"/>
    <property type="match status" value="1"/>
</dbReference>
<dbReference type="InterPro" id="IPR005863">
    <property type="entry name" value="UDP-N-AcMur_synth"/>
</dbReference>
<dbReference type="InterPro" id="IPR004101">
    <property type="entry name" value="Mur_ligase_C"/>
</dbReference>
<dbReference type="GO" id="GO:0071555">
    <property type="term" value="P:cell wall organization"/>
    <property type="evidence" value="ECO:0007669"/>
    <property type="project" value="UniProtKB-KW"/>
</dbReference>